<accession>A0A6J5YHI1</accession>
<proteinExistence type="predicted"/>
<dbReference type="SUPFAM" id="SSF53335">
    <property type="entry name" value="S-adenosyl-L-methionine-dependent methyltransferases"/>
    <property type="match status" value="1"/>
</dbReference>
<organism evidence="1">
    <name type="scientific">freshwater metagenome</name>
    <dbReference type="NCBI Taxonomy" id="449393"/>
    <lineage>
        <taxon>unclassified sequences</taxon>
        <taxon>metagenomes</taxon>
        <taxon>ecological metagenomes</taxon>
    </lineage>
</organism>
<dbReference type="Pfam" id="PF13489">
    <property type="entry name" value="Methyltransf_23"/>
    <property type="match status" value="1"/>
</dbReference>
<reference evidence="1" key="1">
    <citation type="submission" date="2020-05" db="EMBL/GenBank/DDBJ databases">
        <authorList>
            <person name="Chiriac C."/>
            <person name="Salcher M."/>
            <person name="Ghai R."/>
            <person name="Kavagutti S V."/>
        </authorList>
    </citation>
    <scope>NUCLEOTIDE SEQUENCE</scope>
</reference>
<gene>
    <name evidence="1" type="ORF">UFOPK3770_00081</name>
</gene>
<dbReference type="EMBL" id="CAESAJ010000004">
    <property type="protein sequence ID" value="CAB4329975.1"/>
    <property type="molecule type" value="Genomic_DNA"/>
</dbReference>
<name>A0A6J5YHI1_9ZZZZ</name>
<sequence>MVPANASRFFPSKADAISQPHALIDLAWDESLGIVTNGSFDESLISHDAYYCTSVANILGEIDLPITRYFDSLSSRHFSTDHKIIDIGCGQGEFVDWLRNRGYDAQGYDPVVSEPNAFLFNEYWNPDSMAADLFVMRCVLPHIPNPWHFLNSLFDRHPAANVLIEFQDLEWILNENIWWQFSHDHVNSFTIGNFTSHYPVIDTGTYANGEWSWVLIGKATKDNSGLHIERNSTIDARLTKAQNERQETLSVISEQFLDKYSDFVLWGAAGKGIVIADALVHFGLTELSAVDSDMRRWAKYLECSGVLVHSPETLKDSLNSNTYIVVSNPNHLEAVTTWVDSRCNVGTLTSLHARLASPTN</sequence>
<evidence type="ECO:0000313" key="1">
    <source>
        <dbReference type="EMBL" id="CAB4329975.1"/>
    </source>
</evidence>
<dbReference type="Gene3D" id="3.40.50.150">
    <property type="entry name" value="Vaccinia Virus protein VP39"/>
    <property type="match status" value="1"/>
</dbReference>
<protein>
    <submittedName>
        <fullName evidence="1">Unannotated protein</fullName>
    </submittedName>
</protein>
<dbReference type="AlphaFoldDB" id="A0A6J5YHI1"/>
<dbReference type="InterPro" id="IPR029063">
    <property type="entry name" value="SAM-dependent_MTases_sf"/>
</dbReference>